<dbReference type="InterPro" id="IPR022028">
    <property type="entry name" value="DUF3604"/>
</dbReference>
<proteinExistence type="predicted"/>
<accession>A0A414PMX3</accession>
<evidence type="ECO:0000313" key="1">
    <source>
        <dbReference type="EMBL" id="RHF69924.1"/>
    </source>
</evidence>
<dbReference type="SUPFAM" id="SSF89550">
    <property type="entry name" value="PHP domain-like"/>
    <property type="match status" value="1"/>
</dbReference>
<reference evidence="1 2" key="1">
    <citation type="submission" date="2018-08" db="EMBL/GenBank/DDBJ databases">
        <title>A genome reference for cultivated species of the human gut microbiota.</title>
        <authorList>
            <person name="Zou Y."/>
            <person name="Xue W."/>
            <person name="Luo G."/>
        </authorList>
    </citation>
    <scope>NUCLEOTIDE SEQUENCE [LARGE SCALE GENOMIC DNA]</scope>
    <source>
        <strain evidence="1 2">AM25-1</strain>
    </source>
</reference>
<dbReference type="AlphaFoldDB" id="A0A414PMX3"/>
<name>A0A414PMX3_FUSMR</name>
<evidence type="ECO:0000313" key="2">
    <source>
        <dbReference type="Proteomes" id="UP000284676"/>
    </source>
</evidence>
<gene>
    <name evidence="1" type="ORF">DW663_11890</name>
</gene>
<comment type="caution">
    <text evidence="1">The sequence shown here is derived from an EMBL/GenBank/DDBJ whole genome shotgun (WGS) entry which is preliminary data.</text>
</comment>
<organism evidence="1 2">
    <name type="scientific">Fusobacterium mortiferum</name>
    <dbReference type="NCBI Taxonomy" id="850"/>
    <lineage>
        <taxon>Bacteria</taxon>
        <taxon>Fusobacteriati</taxon>
        <taxon>Fusobacteriota</taxon>
        <taxon>Fusobacteriia</taxon>
        <taxon>Fusobacteriales</taxon>
        <taxon>Fusobacteriaceae</taxon>
        <taxon>Fusobacterium</taxon>
    </lineage>
</organism>
<dbReference type="Gene3D" id="3.20.20.140">
    <property type="entry name" value="Metal-dependent hydrolases"/>
    <property type="match status" value="1"/>
</dbReference>
<dbReference type="Pfam" id="PF12228">
    <property type="entry name" value="DUF3604"/>
    <property type="match status" value="1"/>
</dbReference>
<protein>
    <submittedName>
        <fullName evidence="1">DUF3604 domain-containing protein</fullName>
    </submittedName>
</protein>
<dbReference type="EMBL" id="QRHL01000035">
    <property type="protein sequence ID" value="RHF69924.1"/>
    <property type="molecule type" value="Genomic_DNA"/>
</dbReference>
<dbReference type="Proteomes" id="UP000284676">
    <property type="component" value="Unassembled WGS sequence"/>
</dbReference>
<dbReference type="InterPro" id="IPR016195">
    <property type="entry name" value="Pol/histidinol_Pase-like"/>
</dbReference>
<sequence>MHSNLHHEKIEELPKWFEQVKELFDFWPFAYYPYYMRKDESGLGVEDRYTDEKVEKDWEYIREFTKKVNAEGFPMFMGYEWQGAGKDGDHNIFFLNNNNLPVFPMRYEELVKKYSDEKCIGIPHHLAYQLEHRGKNWETHNDKFSPFVEIYSSHGSSENDESQIGMDRHVHMGPRTGATAVEKGWEKGHKFGVIASGDNHSVPGVYGFGYIAVLAEENSKESIWEAFEKRRVYGVSKDRIKLDFSIDGAVMGEEIEGKENSKLVLDVEASNSIDRIEIIEDNITTDYIPHTSTWERKELPENVTFKFKLDLGWGPDRRIFPDIVSKNWHGSLKTSGKILSIEKCWSNFGQKLYNVTENSCEFDITSYKTTATGKWMGPSAVTTEGFIFEISAPLESEILLRVDGKEYTLKVKELFENSRLIPLLDEAKKLLKDTFNFTEYYRTDPWWHNAYKIKISRAVPKIGYTRRIEKEINTKNINNIRVRVWQRDGGVAWSSPIFIKKEK</sequence>